<dbReference type="GO" id="GO:0000166">
    <property type="term" value="F:nucleotide binding"/>
    <property type="evidence" value="ECO:0007669"/>
    <property type="project" value="UniProtKB-KW"/>
</dbReference>
<accession>A0A1J3I4Q3</accession>
<evidence type="ECO:0000259" key="4">
    <source>
        <dbReference type="Pfam" id="PF18052"/>
    </source>
</evidence>
<feature type="domain" description="Disease resistance N-terminal" evidence="4">
    <location>
        <begin position="1"/>
        <end position="51"/>
    </location>
</feature>
<keyword evidence="1" id="KW-0677">Repeat</keyword>
<dbReference type="GO" id="GO:0006952">
    <property type="term" value="P:defense response"/>
    <property type="evidence" value="ECO:0007669"/>
    <property type="project" value="UniProtKB-KW"/>
</dbReference>
<dbReference type="InterPro" id="IPR038005">
    <property type="entry name" value="RX-like_CC"/>
</dbReference>
<dbReference type="Gene3D" id="1.20.5.4130">
    <property type="match status" value="1"/>
</dbReference>
<evidence type="ECO:0000313" key="5">
    <source>
        <dbReference type="EMBL" id="JAU74156.1"/>
    </source>
</evidence>
<evidence type="ECO:0000256" key="1">
    <source>
        <dbReference type="ARBA" id="ARBA00022737"/>
    </source>
</evidence>
<evidence type="ECO:0000256" key="3">
    <source>
        <dbReference type="ARBA" id="ARBA00022821"/>
    </source>
</evidence>
<dbReference type="CDD" id="cd14798">
    <property type="entry name" value="RX-CC_like"/>
    <property type="match status" value="1"/>
</dbReference>
<dbReference type="InterPro" id="IPR041118">
    <property type="entry name" value="Rx_N"/>
</dbReference>
<sequence length="138" mass="16183">MLRCFLEDADGKKHTSAMVRNTVKEIKEIVFDAEDIIETFLLEEELGKTSGIKNSVKRFSSVILKRTGIAFNMKAISKRISKVIRDMQSLAYNRSLAMMGIHSLYKKDKGKCEKHFLTTMKLFLLGWRKTLRYWWTIW</sequence>
<proteinExistence type="predicted"/>
<name>A0A1J3I4Q3_NOCCA</name>
<protein>
    <submittedName>
        <fullName evidence="5">Putative disease resistance protein RDL6</fullName>
    </submittedName>
</protein>
<keyword evidence="2" id="KW-0547">Nucleotide-binding</keyword>
<dbReference type="Pfam" id="PF18052">
    <property type="entry name" value="Rx_N"/>
    <property type="match status" value="1"/>
</dbReference>
<gene>
    <name evidence="5" type="ORF">LE_TR2898_c3_g1_i1_g.7985</name>
</gene>
<dbReference type="AlphaFoldDB" id="A0A1J3I4Q3"/>
<keyword evidence="3" id="KW-0611">Plant defense</keyword>
<organism evidence="5">
    <name type="scientific">Noccaea caerulescens</name>
    <name type="common">Alpine penny-cress</name>
    <name type="synonym">Thlaspi caerulescens</name>
    <dbReference type="NCBI Taxonomy" id="107243"/>
    <lineage>
        <taxon>Eukaryota</taxon>
        <taxon>Viridiplantae</taxon>
        <taxon>Streptophyta</taxon>
        <taxon>Embryophyta</taxon>
        <taxon>Tracheophyta</taxon>
        <taxon>Spermatophyta</taxon>
        <taxon>Magnoliopsida</taxon>
        <taxon>eudicotyledons</taxon>
        <taxon>Gunneridae</taxon>
        <taxon>Pentapetalae</taxon>
        <taxon>rosids</taxon>
        <taxon>malvids</taxon>
        <taxon>Brassicales</taxon>
        <taxon>Brassicaceae</taxon>
        <taxon>Coluteocarpeae</taxon>
        <taxon>Noccaea</taxon>
    </lineage>
</organism>
<reference evidence="5" key="1">
    <citation type="submission" date="2016-07" db="EMBL/GenBank/DDBJ databases">
        <title>De novo transcriptome assembly of four accessions of the metal hyperaccumulator plant Noccaea caerulescens.</title>
        <authorList>
            <person name="Blande D."/>
            <person name="Halimaa P."/>
            <person name="Tervahauta A.I."/>
            <person name="Aarts M.G."/>
            <person name="Karenlampi S.O."/>
        </authorList>
    </citation>
    <scope>NUCLEOTIDE SEQUENCE</scope>
</reference>
<dbReference type="EMBL" id="GEVL01003185">
    <property type="protein sequence ID" value="JAU74156.1"/>
    <property type="molecule type" value="Transcribed_RNA"/>
</dbReference>
<evidence type="ECO:0000256" key="2">
    <source>
        <dbReference type="ARBA" id="ARBA00022741"/>
    </source>
</evidence>